<dbReference type="InterPro" id="IPR003657">
    <property type="entry name" value="WRKY_dom"/>
</dbReference>
<evidence type="ECO:0000313" key="8">
    <source>
        <dbReference type="EMBL" id="CAL4984826.1"/>
    </source>
</evidence>
<keyword evidence="4" id="KW-0804">Transcription</keyword>
<evidence type="ECO:0000259" key="7">
    <source>
        <dbReference type="PROSITE" id="PS50811"/>
    </source>
</evidence>
<evidence type="ECO:0000256" key="1">
    <source>
        <dbReference type="ARBA" id="ARBA00004123"/>
    </source>
</evidence>
<keyword evidence="3" id="KW-0238">DNA-binding</keyword>
<dbReference type="InterPro" id="IPR036576">
    <property type="entry name" value="WRKY_dom_sf"/>
</dbReference>
<sequence>MACELDRDGAIREVAKAYEFIKSYQPRLQFCDEHQLSATTNLAQSLLNEALRALHLALFVMNSESPGSGGAESSSRSNMPHVFSPMSAAGHAGGIPTQQRKGKRRRSTEETSRVILTDRPHDDGYVWRKYGEKKINGTHFTRNYFRCSYKYDSGCQATKQIQQQSSNDLPMFQVTYSSEHTCNCTTTTNEYINADLPQLSYRNPNGTSSPMVDNVIKHEQEGLLLPPLAEASTVLLDSMSCQEPLVLSDPYNLNPNHDGYHMTSTNDCASFFPCGSTDGYIELAQMVLPPEPLEDNPFNDAELDLLYNSLIYNK</sequence>
<evidence type="ECO:0000256" key="2">
    <source>
        <dbReference type="ARBA" id="ARBA00023015"/>
    </source>
</evidence>
<keyword evidence="9" id="KW-1185">Reference proteome</keyword>
<dbReference type="PROSITE" id="PS50811">
    <property type="entry name" value="WRKY"/>
    <property type="match status" value="1"/>
</dbReference>
<dbReference type="PANTHER" id="PTHR31282">
    <property type="entry name" value="WRKY TRANSCRIPTION FACTOR 21-RELATED"/>
    <property type="match status" value="1"/>
</dbReference>
<reference evidence="8" key="1">
    <citation type="submission" date="2024-10" db="EMBL/GenBank/DDBJ databases">
        <authorList>
            <person name="Ryan C."/>
        </authorList>
    </citation>
    <scope>NUCLEOTIDE SEQUENCE [LARGE SCALE GENOMIC DNA]</scope>
</reference>
<name>A0ABC9AUM3_9POAL</name>
<dbReference type="AlphaFoldDB" id="A0ABC9AUM3"/>
<dbReference type="GO" id="GO:0005634">
    <property type="term" value="C:nucleus"/>
    <property type="evidence" value="ECO:0007669"/>
    <property type="project" value="UniProtKB-SubCell"/>
</dbReference>
<dbReference type="InterPro" id="IPR044810">
    <property type="entry name" value="WRKY_plant"/>
</dbReference>
<evidence type="ECO:0000256" key="4">
    <source>
        <dbReference type="ARBA" id="ARBA00023163"/>
    </source>
</evidence>
<evidence type="ECO:0000256" key="6">
    <source>
        <dbReference type="SAM" id="MobiDB-lite"/>
    </source>
</evidence>
<protein>
    <recommendedName>
        <fullName evidence="7">WRKY domain-containing protein</fullName>
    </recommendedName>
</protein>
<feature type="region of interest" description="Disordered" evidence="6">
    <location>
        <begin position="65"/>
        <end position="112"/>
    </location>
</feature>
<feature type="compositionally biased region" description="Low complexity" evidence="6">
    <location>
        <begin position="65"/>
        <end position="77"/>
    </location>
</feature>
<gene>
    <name evidence="8" type="ORF">URODEC1_LOCUS57667</name>
</gene>
<dbReference type="Proteomes" id="UP001497457">
    <property type="component" value="Chromosome 22rd"/>
</dbReference>
<keyword evidence="2" id="KW-0805">Transcription regulation</keyword>
<evidence type="ECO:0000256" key="3">
    <source>
        <dbReference type="ARBA" id="ARBA00023125"/>
    </source>
</evidence>
<evidence type="ECO:0000256" key="5">
    <source>
        <dbReference type="ARBA" id="ARBA00023242"/>
    </source>
</evidence>
<dbReference type="GO" id="GO:0003677">
    <property type="term" value="F:DNA binding"/>
    <property type="evidence" value="ECO:0007669"/>
    <property type="project" value="UniProtKB-KW"/>
</dbReference>
<accession>A0ABC9AUM3</accession>
<dbReference type="SMART" id="SM00774">
    <property type="entry name" value="WRKY"/>
    <property type="match status" value="1"/>
</dbReference>
<keyword evidence="5" id="KW-0539">Nucleus</keyword>
<proteinExistence type="predicted"/>
<organism evidence="8 9">
    <name type="scientific">Urochloa decumbens</name>
    <dbReference type="NCBI Taxonomy" id="240449"/>
    <lineage>
        <taxon>Eukaryota</taxon>
        <taxon>Viridiplantae</taxon>
        <taxon>Streptophyta</taxon>
        <taxon>Embryophyta</taxon>
        <taxon>Tracheophyta</taxon>
        <taxon>Spermatophyta</taxon>
        <taxon>Magnoliopsida</taxon>
        <taxon>Liliopsida</taxon>
        <taxon>Poales</taxon>
        <taxon>Poaceae</taxon>
        <taxon>PACMAD clade</taxon>
        <taxon>Panicoideae</taxon>
        <taxon>Panicodae</taxon>
        <taxon>Paniceae</taxon>
        <taxon>Melinidinae</taxon>
        <taxon>Urochloa</taxon>
    </lineage>
</organism>
<dbReference type="EMBL" id="OZ075132">
    <property type="protein sequence ID" value="CAL4984826.1"/>
    <property type="molecule type" value="Genomic_DNA"/>
</dbReference>
<feature type="domain" description="WRKY" evidence="7">
    <location>
        <begin position="122"/>
        <end position="185"/>
    </location>
</feature>
<evidence type="ECO:0000313" key="9">
    <source>
        <dbReference type="Proteomes" id="UP001497457"/>
    </source>
</evidence>
<dbReference type="SUPFAM" id="SSF118290">
    <property type="entry name" value="WRKY DNA-binding domain"/>
    <property type="match status" value="1"/>
</dbReference>
<comment type="subcellular location">
    <subcellularLocation>
        <location evidence="1">Nucleus</location>
    </subcellularLocation>
</comment>
<dbReference type="Pfam" id="PF03106">
    <property type="entry name" value="WRKY"/>
    <property type="match status" value="1"/>
</dbReference>
<dbReference type="Gene3D" id="2.20.25.80">
    <property type="entry name" value="WRKY domain"/>
    <property type="match status" value="1"/>
</dbReference>